<dbReference type="EMBL" id="BIFT01000001">
    <property type="protein sequence ID" value="GCE27089.1"/>
    <property type="molecule type" value="Genomic_DNA"/>
</dbReference>
<dbReference type="Proteomes" id="UP000287171">
    <property type="component" value="Unassembled WGS sequence"/>
</dbReference>
<protein>
    <recommendedName>
        <fullName evidence="1">Helicase XPB/Ssl2 N-terminal domain-containing protein</fullName>
    </recommendedName>
</protein>
<name>A0A402B6Y7_9CHLR</name>
<keyword evidence="3" id="KW-1185">Reference proteome</keyword>
<dbReference type="InterPro" id="IPR032830">
    <property type="entry name" value="XPB/Ssl2_N"/>
</dbReference>
<reference evidence="3" key="1">
    <citation type="submission" date="2018-12" db="EMBL/GenBank/DDBJ databases">
        <title>Tengunoibacter tsumagoiensis gen. nov., sp. nov., Dictyobacter kobayashii sp. nov., D. alpinus sp. nov., and D. joshuensis sp. nov. and description of Dictyobacteraceae fam. nov. within the order Ktedonobacterales isolated from Tengu-no-mugimeshi.</title>
        <authorList>
            <person name="Wang C.M."/>
            <person name="Zheng Y."/>
            <person name="Sakai Y."/>
            <person name="Toyoda A."/>
            <person name="Minakuchi Y."/>
            <person name="Abe K."/>
            <person name="Yokota A."/>
            <person name="Yabe S."/>
        </authorList>
    </citation>
    <scope>NUCLEOTIDE SEQUENCE [LARGE SCALE GENOMIC DNA]</scope>
    <source>
        <strain evidence="3">Uno16</strain>
    </source>
</reference>
<dbReference type="Pfam" id="PF13625">
    <property type="entry name" value="Helicase_C_3"/>
    <property type="match status" value="1"/>
</dbReference>
<evidence type="ECO:0000313" key="2">
    <source>
        <dbReference type="EMBL" id="GCE27089.1"/>
    </source>
</evidence>
<dbReference type="RefSeq" id="WP_161982106.1">
    <property type="nucleotide sequence ID" value="NZ_BIFT01000001.1"/>
</dbReference>
<feature type="domain" description="Helicase XPB/Ssl2 N-terminal" evidence="1">
    <location>
        <begin position="476"/>
        <end position="597"/>
    </location>
</feature>
<dbReference type="AlphaFoldDB" id="A0A402B6Y7"/>
<proteinExistence type="predicted"/>
<comment type="caution">
    <text evidence="2">The sequence shown here is derived from an EMBL/GenBank/DDBJ whole genome shotgun (WGS) entry which is preliminary data.</text>
</comment>
<sequence length="799" mass="90617">MDQNDLELLQKLPLYHLQAMVNTRHITVAPHVFHGLSSSTDSTATVPTPVVLEVAHYLFDATSITDFLAELSDLEILLLKELISCGGRANSRDLALYVQIAGFIESEKKDASTGSRREAAWGSATIVPVGSSLQHPQYPPAHPHGLFEQAVRHLLLSGFVFWGKQTHFVGRDYTSGIHDGVLIVPQIIMNVVRRRWRMEPGVALPDSIEPDEHLHAFQRSLYLYWSFVQAHGHLALVNNGLLARTGLRQLAEHMGVSADGEVLRSENDQPRLFFIRLLLMQLGLLEVRKNQLIARPAEEFFMLTIIERASRCYRIYMETRFWNELIYLADINVRPIPDPLTPAHEEVVLARQQVLERILVEEPEKWHDMATFIARARLHVPYILFPRHYGPRAERYSQGCNPYGWDFRLRRGWLTHREGWHMVEGGFIRAMLTGPLTWMGLLQDNQEQLAFQFSLVSIILLRGLPIHEPIRPANRLIVQPNFDLLVLAPASEGLLVTLDRFADRISLEHIAQYRLSKASVTRAIQHGAHADLILQTLESAVEGDIPQNVRYSLEEWERQARRIEIWPDATLIEVADSSLLDCFFADSHLRPLFRRRLTPNLAEVIPSQLTTVQQLLWQQDYLPALSMAPEHALISEQPLTAHDPQWTLQPDGTLEAVYTVLDFYILTEAILFCEQDPTSGGLRVTAASLQRALQQGIALEQIIRFLQHYCYDGIPGAFLIKLKLWGGGYADTPHIYVEQTPLLRLSADILKDLQSDSEVAPLLGSEIIDGQRLVHVSTDNLAQLLSILQQRGFPPTTEA</sequence>
<gene>
    <name evidence="2" type="ORF">KDA_25730</name>
</gene>
<evidence type="ECO:0000313" key="3">
    <source>
        <dbReference type="Proteomes" id="UP000287171"/>
    </source>
</evidence>
<evidence type="ECO:0000259" key="1">
    <source>
        <dbReference type="Pfam" id="PF13625"/>
    </source>
</evidence>
<organism evidence="2 3">
    <name type="scientific">Dictyobacter alpinus</name>
    <dbReference type="NCBI Taxonomy" id="2014873"/>
    <lineage>
        <taxon>Bacteria</taxon>
        <taxon>Bacillati</taxon>
        <taxon>Chloroflexota</taxon>
        <taxon>Ktedonobacteria</taxon>
        <taxon>Ktedonobacterales</taxon>
        <taxon>Dictyobacteraceae</taxon>
        <taxon>Dictyobacter</taxon>
    </lineage>
</organism>
<accession>A0A402B6Y7</accession>